<proteinExistence type="predicted"/>
<dbReference type="EMBL" id="SSNY01000011">
    <property type="protein sequence ID" value="THF55479.1"/>
    <property type="molecule type" value="Genomic_DNA"/>
</dbReference>
<dbReference type="Pfam" id="PF18856">
    <property type="entry name" value="baeRF_family12"/>
    <property type="match status" value="1"/>
</dbReference>
<dbReference type="Proteomes" id="UP000306441">
    <property type="component" value="Unassembled WGS sequence"/>
</dbReference>
<organism evidence="1 2">
    <name type="scientific">Ollibium composti</name>
    <dbReference type="NCBI Taxonomy" id="2675109"/>
    <lineage>
        <taxon>Bacteria</taxon>
        <taxon>Pseudomonadati</taxon>
        <taxon>Pseudomonadota</taxon>
        <taxon>Alphaproteobacteria</taxon>
        <taxon>Hyphomicrobiales</taxon>
        <taxon>Phyllobacteriaceae</taxon>
        <taxon>Ollibium</taxon>
    </lineage>
</organism>
<evidence type="ECO:0000313" key="2">
    <source>
        <dbReference type="Proteomes" id="UP000306441"/>
    </source>
</evidence>
<keyword evidence="2" id="KW-1185">Reference proteome</keyword>
<accession>A0ABY2Q369</accession>
<evidence type="ECO:0000313" key="1">
    <source>
        <dbReference type="EMBL" id="THF55479.1"/>
    </source>
</evidence>
<dbReference type="RefSeq" id="WP_136359517.1">
    <property type="nucleotide sequence ID" value="NZ_SSNY01000011.1"/>
</dbReference>
<protein>
    <submittedName>
        <fullName evidence="1">Host cell attachment protein</fullName>
    </submittedName>
</protein>
<comment type="caution">
    <text evidence="1">The sequence shown here is derived from an EMBL/GenBank/DDBJ whole genome shotgun (WGS) entry which is preliminary data.</text>
</comment>
<sequence length="134" mass="14739">MILPNDTTVAVVDGEKLRLFRNKGVEPRIQLVEETVAGVQPVNQGSGARHRSTSANPDRWRLEEDDFAASAAAYLNRLMLDGEVVSLFVIADPRTLGELRRHFHDVTRENLIGDLAKDFTGGSIETIEAALARA</sequence>
<name>A0ABY2Q369_9HYPH</name>
<reference evidence="1 2" key="1">
    <citation type="submission" date="2019-04" db="EMBL/GenBank/DDBJ databases">
        <title>Mesorhizobium composti sp. nov., isolated from compost.</title>
        <authorList>
            <person name="Lin S.-Y."/>
            <person name="Hameed A."/>
            <person name="Hsieh Y.-T."/>
            <person name="Young C.-C."/>
        </authorList>
    </citation>
    <scope>NUCLEOTIDE SEQUENCE [LARGE SCALE GENOMIC DNA]</scope>
    <source>
        <strain evidence="1 2">CC-YTH430</strain>
    </source>
</reference>
<dbReference type="InterPro" id="IPR041374">
    <property type="entry name" value="BaeRF_family12"/>
</dbReference>
<gene>
    <name evidence="1" type="ORF">E6C48_17770</name>
</gene>